<dbReference type="AlphaFoldDB" id="A0A7X0XF18"/>
<dbReference type="EMBL" id="JAASTX010000022">
    <property type="protein sequence ID" value="MBC1492922.1"/>
    <property type="molecule type" value="Genomic_DNA"/>
</dbReference>
<dbReference type="Pfam" id="PF18977">
    <property type="entry name" value="DUF5713"/>
    <property type="match status" value="1"/>
</dbReference>
<feature type="coiled-coil region" evidence="1">
    <location>
        <begin position="44"/>
        <end position="78"/>
    </location>
</feature>
<sequence length="106" mass="12231">MQMHEKDYLADMYRDPYFPDFLVDKIKTLLKEVVALLESGETDLEVIQAAFDKATIGINELEEEFDDNDSEIETGARESIGETVDLILAHYKVAIDCEEAIRERDW</sequence>
<organism evidence="2 3">
    <name type="scientific">Listeria booriae</name>
    <dbReference type="NCBI Taxonomy" id="1552123"/>
    <lineage>
        <taxon>Bacteria</taxon>
        <taxon>Bacillati</taxon>
        <taxon>Bacillota</taxon>
        <taxon>Bacilli</taxon>
        <taxon>Bacillales</taxon>
        <taxon>Listeriaceae</taxon>
        <taxon>Listeria</taxon>
    </lineage>
</organism>
<keyword evidence="1" id="KW-0175">Coiled coil</keyword>
<protein>
    <submittedName>
        <fullName evidence="2">Uncharacterized protein</fullName>
    </submittedName>
</protein>
<accession>A0A7X0XF18</accession>
<gene>
    <name evidence="2" type="ORF">HCI99_13960</name>
</gene>
<dbReference type="InterPro" id="IPR043767">
    <property type="entry name" value="DUF5713"/>
</dbReference>
<proteinExistence type="predicted"/>
<dbReference type="Proteomes" id="UP000533953">
    <property type="component" value="Unassembled WGS sequence"/>
</dbReference>
<dbReference type="RefSeq" id="WP_376698566.1">
    <property type="nucleotide sequence ID" value="NZ_JAARRI010000019.1"/>
</dbReference>
<evidence type="ECO:0000256" key="1">
    <source>
        <dbReference type="SAM" id="Coils"/>
    </source>
</evidence>
<reference evidence="2 3" key="1">
    <citation type="submission" date="2020-03" db="EMBL/GenBank/DDBJ databases">
        <title>Soil Listeria distribution.</title>
        <authorList>
            <person name="Liao J."/>
            <person name="Wiedmann M."/>
        </authorList>
    </citation>
    <scope>NUCLEOTIDE SEQUENCE [LARGE SCALE GENOMIC DNA]</scope>
    <source>
        <strain evidence="2 3">FSL L7-1547</strain>
    </source>
</reference>
<name>A0A7X0XF18_9LIST</name>
<evidence type="ECO:0000313" key="3">
    <source>
        <dbReference type="Proteomes" id="UP000533953"/>
    </source>
</evidence>
<evidence type="ECO:0000313" key="2">
    <source>
        <dbReference type="EMBL" id="MBC1492922.1"/>
    </source>
</evidence>
<comment type="caution">
    <text evidence="2">The sequence shown here is derived from an EMBL/GenBank/DDBJ whole genome shotgun (WGS) entry which is preliminary data.</text>
</comment>